<feature type="domain" description="Methyltransferase FkbM" evidence="1">
    <location>
        <begin position="55"/>
        <end position="219"/>
    </location>
</feature>
<dbReference type="Pfam" id="PF05050">
    <property type="entry name" value="Methyltransf_21"/>
    <property type="match status" value="1"/>
</dbReference>
<proteinExistence type="predicted"/>
<dbReference type="InterPro" id="IPR029063">
    <property type="entry name" value="SAM-dependent_MTases_sf"/>
</dbReference>
<name>A0A164B3K8_9MYCO</name>
<dbReference type="NCBIfam" id="TIGR01444">
    <property type="entry name" value="fkbM_fam"/>
    <property type="match status" value="1"/>
</dbReference>
<evidence type="ECO:0000313" key="2">
    <source>
        <dbReference type="EMBL" id="KZS63081.1"/>
    </source>
</evidence>
<evidence type="ECO:0000313" key="3">
    <source>
        <dbReference type="Proteomes" id="UP000077342"/>
    </source>
</evidence>
<gene>
    <name evidence="2" type="ORF">A4G28_04410</name>
</gene>
<dbReference type="Gene3D" id="3.40.50.150">
    <property type="entry name" value="Vaccinia Virus protein VP39"/>
    <property type="match status" value="1"/>
</dbReference>
<dbReference type="Proteomes" id="UP000077342">
    <property type="component" value="Unassembled WGS sequence"/>
</dbReference>
<protein>
    <recommendedName>
        <fullName evidence="1">Methyltransferase FkbM domain-containing protein</fullName>
    </recommendedName>
</protein>
<dbReference type="InterPro" id="IPR006342">
    <property type="entry name" value="FkbM_mtfrase"/>
</dbReference>
<comment type="caution">
    <text evidence="2">The sequence shown here is derived from an EMBL/GenBank/DDBJ whole genome shotgun (WGS) entry which is preliminary data.</text>
</comment>
<accession>A0A164B3K8</accession>
<reference evidence="3" key="1">
    <citation type="submission" date="2016-04" db="EMBL/GenBank/DDBJ databases">
        <authorList>
            <person name="Strapagiel D."/>
            <person name="Borowka P."/>
            <person name="Marciniak B."/>
            <person name="Bakula Z."/>
            <person name="Van Ingen J."/>
            <person name="Safianowska A."/>
            <person name="Dziadek J."/>
            <person name="Jagielski T."/>
        </authorList>
    </citation>
    <scope>NUCLEOTIDE SEQUENCE [LARGE SCALE GENOMIC DNA]</scope>
    <source>
        <strain evidence="3">1010001458</strain>
    </source>
</reference>
<dbReference type="SUPFAM" id="SSF53335">
    <property type="entry name" value="S-adenosyl-L-methionine-dependent methyltransferases"/>
    <property type="match status" value="1"/>
</dbReference>
<dbReference type="EMBL" id="LWCI01000100">
    <property type="protein sequence ID" value="KZS63081.1"/>
    <property type="molecule type" value="Genomic_DNA"/>
</dbReference>
<evidence type="ECO:0000259" key="1">
    <source>
        <dbReference type="Pfam" id="PF05050"/>
    </source>
</evidence>
<organism evidence="2 3">
    <name type="scientific">Mycobacterium ostraviense</name>
    <dbReference type="NCBI Taxonomy" id="2738409"/>
    <lineage>
        <taxon>Bacteria</taxon>
        <taxon>Bacillati</taxon>
        <taxon>Actinomycetota</taxon>
        <taxon>Actinomycetes</taxon>
        <taxon>Mycobacteriales</taxon>
        <taxon>Mycobacteriaceae</taxon>
        <taxon>Mycobacterium</taxon>
    </lineage>
</organism>
<keyword evidence="3" id="KW-1185">Reference proteome</keyword>
<dbReference type="AlphaFoldDB" id="A0A164B3K8"/>
<sequence length="236" mass="27102">MTEMVEAVLNGAYRMVLPKHRADRPEWHTAEGWERARLDAIHARIGTGDVVYYCGAELGEMPALCQMWGADLVLFEPNPKAWPAIKAVWGANGLQPPICFAGFASNVTAMRGEGPVTGWPRYTQQQIVEAHGFKDLYLEADNYPQVRIDDMWQMLGYSPPTVISFDVEGSEWQLLRGAEETLRRHRPTLFASIHPEMLMHQWGEWSRDLRNWIISFGYRETFLDWSHEAHLVYEPA</sequence>